<keyword evidence="1" id="KW-1133">Transmembrane helix</keyword>
<reference evidence="3" key="2">
    <citation type="submission" date="2020-09" db="EMBL/GenBank/DDBJ databases">
        <authorList>
            <person name="Sun Q."/>
            <person name="Zhou Y."/>
        </authorList>
    </citation>
    <scope>NUCLEOTIDE SEQUENCE</scope>
    <source>
        <strain evidence="3">CGMCC 1.12987</strain>
    </source>
</reference>
<name>A0A917D5F4_9BACL</name>
<feature type="transmembrane region" description="Helical" evidence="1">
    <location>
        <begin position="50"/>
        <end position="70"/>
    </location>
</feature>
<proteinExistence type="predicted"/>
<protein>
    <recommendedName>
        <fullName evidence="2">VanZ-like domain-containing protein</fullName>
    </recommendedName>
</protein>
<comment type="caution">
    <text evidence="3">The sequence shown here is derived from an EMBL/GenBank/DDBJ whole genome shotgun (WGS) entry which is preliminary data.</text>
</comment>
<sequence>MKQTKVNNQQSVRRAIRFLPVITWMGVIFWSSSRTGDQLDAALPWIQQLFPYMVSFNWGHFVSYFILALLFDFAIGRKADKWRVKGLIVLLCFLYGVTDEYHQKFVEGRMSDTADLRNDTIGAALAVLSLKIPAVRRLWRKIAH</sequence>
<accession>A0A917D5F4</accession>
<dbReference type="Proteomes" id="UP000644756">
    <property type="component" value="Unassembled WGS sequence"/>
</dbReference>
<dbReference type="Pfam" id="PF04892">
    <property type="entry name" value="VanZ"/>
    <property type="match status" value="1"/>
</dbReference>
<keyword evidence="4" id="KW-1185">Reference proteome</keyword>
<keyword evidence="1" id="KW-0472">Membrane</keyword>
<evidence type="ECO:0000313" key="4">
    <source>
        <dbReference type="Proteomes" id="UP000644756"/>
    </source>
</evidence>
<keyword evidence="1" id="KW-0812">Transmembrane</keyword>
<evidence type="ECO:0000256" key="1">
    <source>
        <dbReference type="SAM" id="Phobius"/>
    </source>
</evidence>
<dbReference type="RefSeq" id="WP_188531674.1">
    <property type="nucleotide sequence ID" value="NZ_BMGR01000009.1"/>
</dbReference>
<feature type="domain" description="VanZ-like" evidence="2">
    <location>
        <begin position="20"/>
        <end position="131"/>
    </location>
</feature>
<feature type="transmembrane region" description="Helical" evidence="1">
    <location>
        <begin position="12"/>
        <end position="30"/>
    </location>
</feature>
<dbReference type="NCBIfam" id="NF037970">
    <property type="entry name" value="vanZ_1"/>
    <property type="match status" value="1"/>
</dbReference>
<evidence type="ECO:0000313" key="3">
    <source>
        <dbReference type="EMBL" id="GGG09436.1"/>
    </source>
</evidence>
<gene>
    <name evidence="3" type="ORF">GCM10010916_27830</name>
</gene>
<dbReference type="AlphaFoldDB" id="A0A917D5F4"/>
<dbReference type="EMBL" id="BMGR01000009">
    <property type="protein sequence ID" value="GGG09436.1"/>
    <property type="molecule type" value="Genomic_DNA"/>
</dbReference>
<evidence type="ECO:0000259" key="2">
    <source>
        <dbReference type="Pfam" id="PF04892"/>
    </source>
</evidence>
<organism evidence="3 4">
    <name type="scientific">Paenibacillus abyssi</name>
    <dbReference type="NCBI Taxonomy" id="1340531"/>
    <lineage>
        <taxon>Bacteria</taxon>
        <taxon>Bacillati</taxon>
        <taxon>Bacillota</taxon>
        <taxon>Bacilli</taxon>
        <taxon>Bacillales</taxon>
        <taxon>Paenibacillaceae</taxon>
        <taxon>Paenibacillus</taxon>
    </lineage>
</organism>
<reference evidence="3" key="1">
    <citation type="journal article" date="2014" name="Int. J. Syst. Evol. Microbiol.">
        <title>Complete genome sequence of Corynebacterium casei LMG S-19264T (=DSM 44701T), isolated from a smear-ripened cheese.</title>
        <authorList>
            <consortium name="US DOE Joint Genome Institute (JGI-PGF)"/>
            <person name="Walter F."/>
            <person name="Albersmeier A."/>
            <person name="Kalinowski J."/>
            <person name="Ruckert C."/>
        </authorList>
    </citation>
    <scope>NUCLEOTIDE SEQUENCE</scope>
    <source>
        <strain evidence="3">CGMCC 1.12987</strain>
    </source>
</reference>
<dbReference type="InterPro" id="IPR006976">
    <property type="entry name" value="VanZ-like"/>
</dbReference>